<evidence type="ECO:0000256" key="1">
    <source>
        <dbReference type="SAM" id="MobiDB-lite"/>
    </source>
</evidence>
<dbReference type="Pfam" id="PF15771">
    <property type="entry name" value="IHO1"/>
    <property type="match status" value="2"/>
</dbReference>
<proteinExistence type="predicted"/>
<accession>A0A7M4FI72</accession>
<organism evidence="2 3">
    <name type="scientific">Crocodylus porosus</name>
    <name type="common">Saltwater crocodile</name>
    <name type="synonym">Estuarine crocodile</name>
    <dbReference type="NCBI Taxonomy" id="8502"/>
    <lineage>
        <taxon>Eukaryota</taxon>
        <taxon>Metazoa</taxon>
        <taxon>Chordata</taxon>
        <taxon>Craniata</taxon>
        <taxon>Vertebrata</taxon>
        <taxon>Euteleostomi</taxon>
        <taxon>Archelosauria</taxon>
        <taxon>Archosauria</taxon>
        <taxon>Crocodylia</taxon>
        <taxon>Longirostres</taxon>
        <taxon>Crocodylidae</taxon>
        <taxon>Crocodylus</taxon>
    </lineage>
</organism>
<feature type="compositionally biased region" description="Basic and acidic residues" evidence="1">
    <location>
        <begin position="272"/>
        <end position="286"/>
    </location>
</feature>
<dbReference type="GO" id="GO:0042138">
    <property type="term" value="P:meiotic DNA double-strand break formation"/>
    <property type="evidence" value="ECO:0007669"/>
    <property type="project" value="InterPro"/>
</dbReference>
<feature type="region of interest" description="Disordered" evidence="1">
    <location>
        <begin position="77"/>
        <end position="105"/>
    </location>
</feature>
<evidence type="ECO:0000313" key="3">
    <source>
        <dbReference type="Proteomes" id="UP000594220"/>
    </source>
</evidence>
<dbReference type="InterPro" id="IPR031529">
    <property type="entry name" value="IHO1"/>
</dbReference>
<dbReference type="PANTHER" id="PTHR35662:SF1">
    <property type="entry name" value="INTERACTOR OF HORMAD1 PROTEIN 1"/>
    <property type="match status" value="1"/>
</dbReference>
<reference evidence="2" key="2">
    <citation type="submission" date="2025-09" db="UniProtKB">
        <authorList>
            <consortium name="Ensembl"/>
        </authorList>
    </citation>
    <scope>IDENTIFICATION</scope>
</reference>
<dbReference type="GO" id="GO:0000794">
    <property type="term" value="C:condensed nuclear chromosome"/>
    <property type="evidence" value="ECO:0007669"/>
    <property type="project" value="TreeGrafter"/>
</dbReference>
<dbReference type="GO" id="GO:0006310">
    <property type="term" value="P:DNA recombination"/>
    <property type="evidence" value="ECO:0007669"/>
    <property type="project" value="InterPro"/>
</dbReference>
<evidence type="ECO:0000313" key="2">
    <source>
        <dbReference type="Ensembl" id="ENSCPRP00005024343.1"/>
    </source>
</evidence>
<feature type="region of interest" description="Disordered" evidence="1">
    <location>
        <begin position="457"/>
        <end position="499"/>
    </location>
</feature>
<dbReference type="PANTHER" id="PTHR35662">
    <property type="entry name" value="INTERACTOR OF HORMAD1 PROTEIN 1"/>
    <property type="match status" value="1"/>
</dbReference>
<sequence>MRPHIPCLEALYCHVLLWPLSPDFLESHAFLGTLLAASLNFSLPNKLSIRSSTLSDYSSLSDSQFLFGSQFCPENSQPASVPREFGALSRQPRSSQQNSQDSEPSIFTKYQTKPQLFGGDVKEKGSLNFGAGKLKSVLEQFEINKKKIKDKHNRYANKDVEILDMKSNWQLLKESLELLTAQQNEQHMKLCEQLGCLQFPNILTELQTFISTSRLPSHVQDNTSQTSPSMFQDLFLSQGKTCHQCYQTMRVCRIASFQTQPHTVTMLNQPDDSNREIAGDDTHRSDSNTGSGRKAGPITAALQDKENVTIQEAKSALERHAYANKPRYACCCSTGISKASHQKHQLLPQEKSCTTPLRKAGRKEFKGTKTMTCVQENQSHISFSPVQNYMAEQTDKATGHIMMQKASLGNRLKKEKSKQNHRSKVTVWKRMYFSKKKGEFSKCPDNGLKKKMTNGCMEQEDAGKNGKPQDTITLQSENSAEGSSAPSQQKLSRAPHRKSEDCLPVLHPCENMELPAARRKGMLEGKNGMGIFSASRNPSLWDSSSQESSFSLYNLKDEKQRSLFSLPSSTGSAKSCLSVSLAQQKTTTFCSLTFDSDYSD</sequence>
<protein>
    <submittedName>
        <fullName evidence="2">Coiled-coil domain containing 36</fullName>
    </submittedName>
</protein>
<reference evidence="2" key="1">
    <citation type="submission" date="2025-08" db="UniProtKB">
        <authorList>
            <consortium name="Ensembl"/>
        </authorList>
    </citation>
    <scope>IDENTIFICATION</scope>
</reference>
<name>A0A7M4FI72_CROPO</name>
<feature type="region of interest" description="Disordered" evidence="1">
    <location>
        <begin position="264"/>
        <end position="299"/>
    </location>
</feature>
<dbReference type="GeneTree" id="ENSGT00390000012418"/>
<keyword evidence="3" id="KW-1185">Reference proteome</keyword>
<feature type="compositionally biased region" description="Polar residues" evidence="1">
    <location>
        <begin position="468"/>
        <end position="491"/>
    </location>
</feature>
<dbReference type="OMA" id="WNKAMGR"/>
<dbReference type="AlphaFoldDB" id="A0A7M4FI72"/>
<feature type="compositionally biased region" description="Low complexity" evidence="1">
    <location>
        <begin position="89"/>
        <end position="102"/>
    </location>
</feature>
<dbReference type="GO" id="GO:0007129">
    <property type="term" value="P:homologous chromosome pairing at meiosis"/>
    <property type="evidence" value="ECO:0007669"/>
    <property type="project" value="TreeGrafter"/>
</dbReference>
<dbReference type="Ensembl" id="ENSCPRT00005028434.1">
    <property type="protein sequence ID" value="ENSCPRP00005024343.1"/>
    <property type="gene ID" value="ENSCPRG00005016930.1"/>
</dbReference>
<dbReference type="Proteomes" id="UP000594220">
    <property type="component" value="Unplaced"/>
</dbReference>